<evidence type="ECO:0000313" key="8">
    <source>
        <dbReference type="EMBL" id="UKJ89427.1"/>
    </source>
</evidence>
<dbReference type="OrthoDB" id="428577at2759"/>
<feature type="compositionally biased region" description="Low complexity" evidence="5">
    <location>
        <begin position="60"/>
        <end position="72"/>
    </location>
</feature>
<evidence type="ECO:0000256" key="1">
    <source>
        <dbReference type="ARBA" id="ARBA00022723"/>
    </source>
</evidence>
<dbReference type="InterPro" id="IPR050652">
    <property type="entry name" value="AN1_A20_ZnFinger"/>
</dbReference>
<name>A0A976M6I4_THEOR</name>
<feature type="compositionally biased region" description="Polar residues" evidence="5">
    <location>
        <begin position="73"/>
        <end position="89"/>
    </location>
</feature>
<dbReference type="GO" id="GO:0003677">
    <property type="term" value="F:DNA binding"/>
    <property type="evidence" value="ECO:0007669"/>
    <property type="project" value="InterPro"/>
</dbReference>
<feature type="compositionally biased region" description="Polar residues" evidence="5">
    <location>
        <begin position="45"/>
        <end position="59"/>
    </location>
</feature>
<dbReference type="Gene3D" id="1.20.5.4770">
    <property type="match status" value="1"/>
</dbReference>
<evidence type="ECO:0000256" key="4">
    <source>
        <dbReference type="PROSITE-ProRule" id="PRU00449"/>
    </source>
</evidence>
<evidence type="ECO:0008006" key="10">
    <source>
        <dbReference type="Google" id="ProtNLM"/>
    </source>
</evidence>
<keyword evidence="1" id="KW-0479">Metal-binding</keyword>
<evidence type="ECO:0000313" key="9">
    <source>
        <dbReference type="Proteomes" id="UP000244803"/>
    </source>
</evidence>
<dbReference type="PANTHER" id="PTHR10634:SF149">
    <property type="entry name" value="AN1-TYPE DOMAIN-CONTAINING PROTEIN-RELATED"/>
    <property type="match status" value="1"/>
</dbReference>
<dbReference type="PANTHER" id="PTHR10634">
    <property type="entry name" value="AN1-TYPE ZINC FINGER PROTEIN"/>
    <property type="match status" value="1"/>
</dbReference>
<keyword evidence="3" id="KW-0862">Zinc</keyword>
<dbReference type="AlphaFoldDB" id="A0A976M6I4"/>
<dbReference type="PROSITE" id="PS51036">
    <property type="entry name" value="ZF_A20"/>
    <property type="match status" value="1"/>
</dbReference>
<gene>
    <name evidence="8" type="ORF">MACJ_002678</name>
</gene>
<dbReference type="SUPFAM" id="SSF57716">
    <property type="entry name" value="Glucocorticoid receptor-like (DNA-binding domain)"/>
    <property type="match status" value="1"/>
</dbReference>
<dbReference type="InterPro" id="IPR002653">
    <property type="entry name" value="Znf_A20"/>
</dbReference>
<keyword evidence="2 4" id="KW-0863">Zinc-finger</keyword>
<feature type="domain" description="AN1-type" evidence="7">
    <location>
        <begin position="100"/>
        <end position="146"/>
    </location>
</feature>
<dbReference type="SUPFAM" id="SSF118310">
    <property type="entry name" value="AN1-like Zinc finger"/>
    <property type="match status" value="1"/>
</dbReference>
<dbReference type="Pfam" id="PF01428">
    <property type="entry name" value="zf-AN1"/>
    <property type="match status" value="1"/>
</dbReference>
<protein>
    <recommendedName>
        <fullName evidence="10">Zinc finger protein</fullName>
    </recommendedName>
</protein>
<sequence length="165" mass="18121">MTTDRDEPTGQPIMCKNNCGFCGSPANENYCSKCYREHLKRKSQLSSSNNVSNKLPTNVSDDATATDSATSAGITNDATADGNSPASTNLVEGQAAEGAVKRKDRCHYCNKLVGLLGFSCRCENVFCSQHRQANLHDCEFDYKGFNKTQLERKSVRVVADKIQRI</sequence>
<organism evidence="8 9">
    <name type="scientific">Theileria orientalis</name>
    <dbReference type="NCBI Taxonomy" id="68886"/>
    <lineage>
        <taxon>Eukaryota</taxon>
        <taxon>Sar</taxon>
        <taxon>Alveolata</taxon>
        <taxon>Apicomplexa</taxon>
        <taxon>Aconoidasida</taxon>
        <taxon>Piroplasmida</taxon>
        <taxon>Theileriidae</taxon>
        <taxon>Theileria</taxon>
    </lineage>
</organism>
<dbReference type="InterPro" id="IPR035896">
    <property type="entry name" value="AN1-like_Znf"/>
</dbReference>
<feature type="domain" description="A20-type" evidence="6">
    <location>
        <begin position="9"/>
        <end position="43"/>
    </location>
</feature>
<dbReference type="GO" id="GO:0008270">
    <property type="term" value="F:zinc ion binding"/>
    <property type="evidence" value="ECO:0007669"/>
    <property type="project" value="UniProtKB-KW"/>
</dbReference>
<dbReference type="Gene3D" id="4.10.1110.10">
    <property type="entry name" value="AN1-like Zinc finger"/>
    <property type="match status" value="1"/>
</dbReference>
<evidence type="ECO:0000256" key="2">
    <source>
        <dbReference type="ARBA" id="ARBA00022771"/>
    </source>
</evidence>
<feature type="region of interest" description="Disordered" evidence="5">
    <location>
        <begin position="45"/>
        <end position="89"/>
    </location>
</feature>
<proteinExistence type="predicted"/>
<dbReference type="Pfam" id="PF01754">
    <property type="entry name" value="zf-A20"/>
    <property type="match status" value="1"/>
</dbReference>
<dbReference type="Proteomes" id="UP000244803">
    <property type="component" value="Chromosome 4"/>
</dbReference>
<dbReference type="SMART" id="SM00154">
    <property type="entry name" value="ZnF_AN1"/>
    <property type="match status" value="1"/>
</dbReference>
<reference evidence="8" key="1">
    <citation type="submission" date="2022-07" db="EMBL/GenBank/DDBJ databases">
        <title>Evaluation of T. orientalis genome assembly methods using nanopore sequencing and analysis of variation between genomes.</title>
        <authorList>
            <person name="Yam J."/>
            <person name="Micallef M.L."/>
            <person name="Liu M."/>
            <person name="Djordjevic S.P."/>
            <person name="Bogema D.R."/>
            <person name="Jenkins C."/>
        </authorList>
    </citation>
    <scope>NUCLEOTIDE SEQUENCE</scope>
    <source>
        <strain evidence="8">Fish Creek</strain>
    </source>
</reference>
<dbReference type="SMART" id="SM00259">
    <property type="entry name" value="ZnF_A20"/>
    <property type="match status" value="1"/>
</dbReference>
<accession>A0A976M6I4</accession>
<evidence type="ECO:0000259" key="6">
    <source>
        <dbReference type="PROSITE" id="PS51036"/>
    </source>
</evidence>
<evidence type="ECO:0000259" key="7">
    <source>
        <dbReference type="PROSITE" id="PS51039"/>
    </source>
</evidence>
<evidence type="ECO:0000256" key="3">
    <source>
        <dbReference type="ARBA" id="ARBA00022833"/>
    </source>
</evidence>
<evidence type="ECO:0000256" key="5">
    <source>
        <dbReference type="SAM" id="MobiDB-lite"/>
    </source>
</evidence>
<dbReference type="InterPro" id="IPR000058">
    <property type="entry name" value="Znf_AN1"/>
</dbReference>
<dbReference type="EMBL" id="CP056067">
    <property type="protein sequence ID" value="UKJ89427.1"/>
    <property type="molecule type" value="Genomic_DNA"/>
</dbReference>
<dbReference type="PROSITE" id="PS51039">
    <property type="entry name" value="ZF_AN1"/>
    <property type="match status" value="1"/>
</dbReference>